<name>A0A843VWB8_COLES</name>
<dbReference type="AlphaFoldDB" id="A0A843VWB8"/>
<protein>
    <submittedName>
        <fullName evidence="1">Uncharacterized protein</fullName>
    </submittedName>
</protein>
<dbReference type="EMBL" id="NMUH01001796">
    <property type="protein sequence ID" value="MQL95459.1"/>
    <property type="molecule type" value="Genomic_DNA"/>
</dbReference>
<keyword evidence="2" id="KW-1185">Reference proteome</keyword>
<proteinExistence type="predicted"/>
<gene>
    <name evidence="1" type="ORF">Taro_028126</name>
</gene>
<organism evidence="1 2">
    <name type="scientific">Colocasia esculenta</name>
    <name type="common">Wild taro</name>
    <name type="synonym">Arum esculentum</name>
    <dbReference type="NCBI Taxonomy" id="4460"/>
    <lineage>
        <taxon>Eukaryota</taxon>
        <taxon>Viridiplantae</taxon>
        <taxon>Streptophyta</taxon>
        <taxon>Embryophyta</taxon>
        <taxon>Tracheophyta</taxon>
        <taxon>Spermatophyta</taxon>
        <taxon>Magnoliopsida</taxon>
        <taxon>Liliopsida</taxon>
        <taxon>Araceae</taxon>
        <taxon>Aroideae</taxon>
        <taxon>Colocasieae</taxon>
        <taxon>Colocasia</taxon>
    </lineage>
</organism>
<dbReference type="Proteomes" id="UP000652761">
    <property type="component" value="Unassembled WGS sequence"/>
</dbReference>
<accession>A0A843VWB8</accession>
<comment type="caution">
    <text evidence="1">The sequence shown here is derived from an EMBL/GenBank/DDBJ whole genome shotgun (WGS) entry which is preliminary data.</text>
</comment>
<sequence>MMRGRVPCWASFAKLIPPLLPSRFEFAGADTHVRTVSVVPLVVSSVSNDIFLTLLGLQISGWRSKGQVLGRFQWLSTGKNHLSTATDFAEVLGSVNLRPVDRQSSSSGKENTSTKVRGSFYKLPAFTHAWHVGHACVKV</sequence>
<reference evidence="1" key="1">
    <citation type="submission" date="2017-07" db="EMBL/GenBank/DDBJ databases">
        <title>Taro Niue Genome Assembly and Annotation.</title>
        <authorList>
            <person name="Atibalentja N."/>
            <person name="Keating K."/>
            <person name="Fields C.J."/>
        </authorList>
    </citation>
    <scope>NUCLEOTIDE SEQUENCE</scope>
    <source>
        <strain evidence="1">Niue_2</strain>
        <tissue evidence="1">Leaf</tissue>
    </source>
</reference>
<evidence type="ECO:0000313" key="2">
    <source>
        <dbReference type="Proteomes" id="UP000652761"/>
    </source>
</evidence>
<evidence type="ECO:0000313" key="1">
    <source>
        <dbReference type="EMBL" id="MQL95459.1"/>
    </source>
</evidence>